<sequence length="221" mass="23432">MIRPLTTEVFMFRKVIATATASLLIALAFGAAPASAATVKNGTACSKAGATTRAGGETFRCVKYALQKNAKLTWRSNDCTKTIAAYQKTNASVAGARAETAKTVAEIDAAIKSLEESITVLTPAVAAEVKVEQDRIAAIKVKLDAMKADTANLTKNAKNIKDYETAISWREITIRRLNTQITAFTSQIKKLNNEKNAANNNLSLIASSASTALSTAKTICG</sequence>
<feature type="coiled-coil region" evidence="1">
    <location>
        <begin position="174"/>
        <end position="208"/>
    </location>
</feature>
<keyword evidence="1" id="KW-0175">Coiled coil</keyword>
<evidence type="ECO:0000256" key="1">
    <source>
        <dbReference type="SAM" id="Coils"/>
    </source>
</evidence>
<name>A0A094QD99_9ZZZZ</name>
<organism evidence="2">
    <name type="scientific">freshwater metagenome</name>
    <dbReference type="NCBI Taxonomy" id="449393"/>
    <lineage>
        <taxon>unclassified sequences</taxon>
        <taxon>metagenomes</taxon>
        <taxon>ecological metagenomes</taxon>
    </lineage>
</organism>
<protein>
    <submittedName>
        <fullName evidence="2">Uncharacterized protein</fullName>
    </submittedName>
</protein>
<evidence type="ECO:0000313" key="2">
    <source>
        <dbReference type="EMBL" id="KGA20164.1"/>
    </source>
</evidence>
<comment type="caution">
    <text evidence="2">The sequence shown here is derived from an EMBL/GenBank/DDBJ whole genome shotgun (WGS) entry which is preliminary data.</text>
</comment>
<gene>
    <name evidence="2" type="ORF">GM50_2805</name>
</gene>
<dbReference type="Gene3D" id="1.10.287.1490">
    <property type="match status" value="1"/>
</dbReference>
<dbReference type="AlphaFoldDB" id="A0A094QD99"/>
<dbReference type="EMBL" id="JNSK01000005">
    <property type="protein sequence ID" value="KGA20164.1"/>
    <property type="molecule type" value="Genomic_DNA"/>
</dbReference>
<reference evidence="2" key="1">
    <citation type="submission" date="2014-05" db="EMBL/GenBank/DDBJ databases">
        <title>Key roles for freshwater Actinobacteria revealed by deep metagenomic sequencing.</title>
        <authorList>
            <person name="Ghai R."/>
            <person name="Mizuno C.M."/>
            <person name="Picazo A."/>
            <person name="Camacho A."/>
            <person name="Rodriguez-Valera F."/>
        </authorList>
    </citation>
    <scope>NUCLEOTIDE SEQUENCE</scope>
</reference>
<accession>A0A094QD99</accession>
<proteinExistence type="predicted"/>